<dbReference type="Proteomes" id="UP000054477">
    <property type="component" value="Unassembled WGS sequence"/>
</dbReference>
<evidence type="ECO:0000313" key="2">
    <source>
        <dbReference type="Proteomes" id="UP000054477"/>
    </source>
</evidence>
<protein>
    <submittedName>
        <fullName evidence="1">Unplaced genomic scaffold K443scaffold_175, whole genome shotgun sequence</fullName>
    </submittedName>
</protein>
<proteinExistence type="predicted"/>
<keyword evidence="2" id="KW-1185">Reference proteome</keyword>
<name>A0A0C9WW47_9AGAR</name>
<sequence length="73" mass="7604">MALLEPVGVSARNPAAHRPVVESGDAGGSLIATGTTHFPFTLTNLETGERVRIVLHAPEVPKILAGMLKEASC</sequence>
<organism evidence="1 2">
    <name type="scientific">Laccaria amethystina LaAM-08-1</name>
    <dbReference type="NCBI Taxonomy" id="1095629"/>
    <lineage>
        <taxon>Eukaryota</taxon>
        <taxon>Fungi</taxon>
        <taxon>Dikarya</taxon>
        <taxon>Basidiomycota</taxon>
        <taxon>Agaricomycotina</taxon>
        <taxon>Agaricomycetes</taxon>
        <taxon>Agaricomycetidae</taxon>
        <taxon>Agaricales</taxon>
        <taxon>Agaricineae</taxon>
        <taxon>Hydnangiaceae</taxon>
        <taxon>Laccaria</taxon>
    </lineage>
</organism>
<dbReference type="EMBL" id="KN838710">
    <property type="protein sequence ID" value="KIJ96810.1"/>
    <property type="molecule type" value="Genomic_DNA"/>
</dbReference>
<reference evidence="2" key="2">
    <citation type="submission" date="2015-01" db="EMBL/GenBank/DDBJ databases">
        <title>Evolutionary Origins and Diversification of the Mycorrhizal Mutualists.</title>
        <authorList>
            <consortium name="DOE Joint Genome Institute"/>
            <consortium name="Mycorrhizal Genomics Consortium"/>
            <person name="Kohler A."/>
            <person name="Kuo A."/>
            <person name="Nagy L.G."/>
            <person name="Floudas D."/>
            <person name="Copeland A."/>
            <person name="Barry K.W."/>
            <person name="Cichocki N."/>
            <person name="Veneault-Fourrey C."/>
            <person name="LaButti K."/>
            <person name="Lindquist E.A."/>
            <person name="Lipzen A."/>
            <person name="Lundell T."/>
            <person name="Morin E."/>
            <person name="Murat C."/>
            <person name="Riley R."/>
            <person name="Ohm R."/>
            <person name="Sun H."/>
            <person name="Tunlid A."/>
            <person name="Henrissat B."/>
            <person name="Grigoriev I.V."/>
            <person name="Hibbett D.S."/>
            <person name="Martin F."/>
        </authorList>
    </citation>
    <scope>NUCLEOTIDE SEQUENCE [LARGE SCALE GENOMIC DNA]</scope>
    <source>
        <strain evidence="2">LaAM-08-1</strain>
    </source>
</reference>
<evidence type="ECO:0000313" key="1">
    <source>
        <dbReference type="EMBL" id="KIJ96810.1"/>
    </source>
</evidence>
<reference evidence="1 2" key="1">
    <citation type="submission" date="2014-04" db="EMBL/GenBank/DDBJ databases">
        <authorList>
            <consortium name="DOE Joint Genome Institute"/>
            <person name="Kuo A."/>
            <person name="Kohler A."/>
            <person name="Nagy L.G."/>
            <person name="Floudas D."/>
            <person name="Copeland A."/>
            <person name="Barry K.W."/>
            <person name="Cichocki N."/>
            <person name="Veneault-Fourrey C."/>
            <person name="LaButti K."/>
            <person name="Lindquist E.A."/>
            <person name="Lipzen A."/>
            <person name="Lundell T."/>
            <person name="Morin E."/>
            <person name="Murat C."/>
            <person name="Sun H."/>
            <person name="Tunlid A."/>
            <person name="Henrissat B."/>
            <person name="Grigoriev I.V."/>
            <person name="Hibbett D.S."/>
            <person name="Martin F."/>
            <person name="Nordberg H.P."/>
            <person name="Cantor M.N."/>
            <person name="Hua S.X."/>
        </authorList>
    </citation>
    <scope>NUCLEOTIDE SEQUENCE [LARGE SCALE GENOMIC DNA]</scope>
    <source>
        <strain evidence="1 2">LaAM-08-1</strain>
    </source>
</reference>
<accession>A0A0C9WW47</accession>
<gene>
    <name evidence="1" type="ORF">K443DRAFT_682040</name>
</gene>
<dbReference type="HOGENOM" id="CLU_2705178_0_0_1"/>
<dbReference type="AlphaFoldDB" id="A0A0C9WW47"/>